<evidence type="ECO:0000256" key="1">
    <source>
        <dbReference type="SAM" id="MobiDB-lite"/>
    </source>
</evidence>
<evidence type="ECO:0000313" key="4">
    <source>
        <dbReference type="Proteomes" id="UP000649617"/>
    </source>
</evidence>
<dbReference type="OrthoDB" id="447632at2759"/>
<feature type="region of interest" description="Disordered" evidence="1">
    <location>
        <begin position="471"/>
        <end position="498"/>
    </location>
</feature>
<protein>
    <submittedName>
        <fullName evidence="3">Uncharacterized protein</fullName>
    </submittedName>
</protein>
<keyword evidence="2" id="KW-0732">Signal</keyword>
<feature type="chain" id="PRO_5032314131" evidence="2">
    <location>
        <begin position="21"/>
        <end position="524"/>
    </location>
</feature>
<dbReference type="AlphaFoldDB" id="A0A812YG15"/>
<comment type="caution">
    <text evidence="3">The sequence shown here is derived from an EMBL/GenBank/DDBJ whole genome shotgun (WGS) entry which is preliminary data.</text>
</comment>
<reference evidence="3" key="1">
    <citation type="submission" date="2021-02" db="EMBL/GenBank/DDBJ databases">
        <authorList>
            <person name="Dougan E. K."/>
            <person name="Rhodes N."/>
            <person name="Thang M."/>
            <person name="Chan C."/>
        </authorList>
    </citation>
    <scope>NUCLEOTIDE SEQUENCE</scope>
</reference>
<dbReference type="EMBL" id="CAJNIZ010047722">
    <property type="protein sequence ID" value="CAE7774439.1"/>
    <property type="molecule type" value="Genomic_DNA"/>
</dbReference>
<evidence type="ECO:0000313" key="3">
    <source>
        <dbReference type="EMBL" id="CAE7774439.1"/>
    </source>
</evidence>
<organism evidence="3 4">
    <name type="scientific">Symbiodinium pilosum</name>
    <name type="common">Dinoflagellate</name>
    <dbReference type="NCBI Taxonomy" id="2952"/>
    <lineage>
        <taxon>Eukaryota</taxon>
        <taxon>Sar</taxon>
        <taxon>Alveolata</taxon>
        <taxon>Dinophyceae</taxon>
        <taxon>Suessiales</taxon>
        <taxon>Symbiodiniaceae</taxon>
        <taxon>Symbiodinium</taxon>
    </lineage>
</organism>
<proteinExistence type="predicted"/>
<gene>
    <name evidence="3" type="ORF">SPIL2461_LOCUS22889</name>
</gene>
<sequence length="524" mass="53843">MTRWTACLVLFCPLLDLAASQACWSGFPSGQTFRPGMLVTPMRNVICTTTTTSTMSATSSTSSSKTMTITTMSVTTTSSSSATVTTSTSSSVTGTSTVSSTATGTETTLTSSSATNTGTATSTQTETTITSSSVTATSTASSTSTDTRTTSTSSTQSLTATTATKTTSTSSTGTVTVTTSSTMTGTATTVTETTTKSSTVTMTTTSASTTATSSTSVTATRTSSTSTTSTLGQCAPDFKLARDGEEFNGLDRSGSSSCNSIAFGATCEVTFTATGNDDLSACVAAGTYTWYCPVLGAQSETMELHAMDPYIQCRVCGAGFMDTDEKTGDYAGTVVFGPNMVNGTVDESVLDYYVVLPMDDCGHIPADAAILGYVAKSTVPPICCVEDMYQININMQNFAFTKIVVVPAGSSYRTDFLDDGVLIDLVDLTTTTTTSMTSTTTFTTTGTSMTMTSTVTTSSTFTATSTATSRTASTTSMTGEETNATTERIDESAQVDSGTTKAQPVQLVTAVIMILAALAALIPC</sequence>
<keyword evidence="4" id="KW-1185">Reference proteome</keyword>
<evidence type="ECO:0000256" key="2">
    <source>
        <dbReference type="SAM" id="SignalP"/>
    </source>
</evidence>
<feature type="region of interest" description="Disordered" evidence="1">
    <location>
        <begin position="80"/>
        <end position="184"/>
    </location>
</feature>
<dbReference type="Proteomes" id="UP000649617">
    <property type="component" value="Unassembled WGS sequence"/>
</dbReference>
<accession>A0A812YG15</accession>
<name>A0A812YG15_SYMPI</name>
<feature type="signal peptide" evidence="2">
    <location>
        <begin position="1"/>
        <end position="20"/>
    </location>
</feature>